<dbReference type="AlphaFoldDB" id="A0A2M7UGU9"/>
<dbReference type="EMBL" id="PFOI01000049">
    <property type="protein sequence ID" value="PIZ70483.1"/>
    <property type="molecule type" value="Genomic_DNA"/>
</dbReference>
<evidence type="ECO:0000259" key="1">
    <source>
        <dbReference type="PROSITE" id="PS51186"/>
    </source>
</evidence>
<proteinExistence type="predicted"/>
<evidence type="ECO:0000313" key="2">
    <source>
        <dbReference type="EMBL" id="PIZ70483.1"/>
    </source>
</evidence>
<name>A0A2M7UGU9_9BACT</name>
<sequence>MSIVVRQATMDDLPGLLKVDAVVWPDFPAKEEMIRSRLEVFPKGQFVALCGDRVVGSIYSQLVYYEFLPKSFTWMEITDGGTIRRTHSSDGDSVYGVGLAVLPEFQGTDVSHLLIMAVAKMAMRLGVYRFLWGARIPHYYKYKEIPVGQYIKKKTSKGRYIDPELSLYQQYAANPDRPLSNYMPDPESLNFGVLVVADLCVLANQEFIEKIDRKQIRATVA</sequence>
<organism evidence="2 3">
    <name type="scientific">Candidatus Portnoybacteria bacterium CG_4_10_14_0_2_um_filter_39_11</name>
    <dbReference type="NCBI Taxonomy" id="1974797"/>
    <lineage>
        <taxon>Bacteria</taxon>
        <taxon>Candidatus Portnoyibacteriota</taxon>
    </lineage>
</organism>
<dbReference type="InterPro" id="IPR016181">
    <property type="entry name" value="Acyl_CoA_acyltransferase"/>
</dbReference>
<dbReference type="SUPFAM" id="SSF55729">
    <property type="entry name" value="Acyl-CoA N-acyltransferases (Nat)"/>
    <property type="match status" value="1"/>
</dbReference>
<dbReference type="PROSITE" id="PS51186">
    <property type="entry name" value="GNAT"/>
    <property type="match status" value="1"/>
</dbReference>
<comment type="caution">
    <text evidence="2">The sequence shown here is derived from an EMBL/GenBank/DDBJ whole genome shotgun (WGS) entry which is preliminary data.</text>
</comment>
<evidence type="ECO:0000313" key="3">
    <source>
        <dbReference type="Proteomes" id="UP000231071"/>
    </source>
</evidence>
<dbReference type="Gene3D" id="3.40.630.30">
    <property type="match status" value="1"/>
</dbReference>
<accession>A0A2M7UGU9</accession>
<reference evidence="3" key="1">
    <citation type="submission" date="2017-09" db="EMBL/GenBank/DDBJ databases">
        <title>Depth-based differentiation of microbial function through sediment-hosted aquifers and enrichment of novel symbionts in the deep terrestrial subsurface.</title>
        <authorList>
            <person name="Probst A.J."/>
            <person name="Ladd B."/>
            <person name="Jarett J.K."/>
            <person name="Geller-Mcgrath D.E."/>
            <person name="Sieber C.M.K."/>
            <person name="Emerson J.B."/>
            <person name="Anantharaman K."/>
            <person name="Thomas B.C."/>
            <person name="Malmstrom R."/>
            <person name="Stieglmeier M."/>
            <person name="Klingl A."/>
            <person name="Woyke T."/>
            <person name="Ryan C.M."/>
            <person name="Banfield J.F."/>
        </authorList>
    </citation>
    <scope>NUCLEOTIDE SEQUENCE [LARGE SCALE GENOMIC DNA]</scope>
</reference>
<feature type="domain" description="N-acetyltransferase" evidence="1">
    <location>
        <begin position="3"/>
        <end position="162"/>
    </location>
</feature>
<gene>
    <name evidence="2" type="ORF">COY09_02870</name>
</gene>
<dbReference type="Proteomes" id="UP000231071">
    <property type="component" value="Unassembled WGS sequence"/>
</dbReference>
<protein>
    <recommendedName>
        <fullName evidence="1">N-acetyltransferase domain-containing protein</fullName>
    </recommendedName>
</protein>
<dbReference type="InterPro" id="IPR000182">
    <property type="entry name" value="GNAT_dom"/>
</dbReference>
<dbReference type="GO" id="GO:0016747">
    <property type="term" value="F:acyltransferase activity, transferring groups other than amino-acyl groups"/>
    <property type="evidence" value="ECO:0007669"/>
    <property type="project" value="InterPro"/>
</dbReference>